<gene>
    <name evidence="1" type="ORF">FE394_06550</name>
</gene>
<dbReference type="InterPro" id="IPR014985">
    <property type="entry name" value="WbqC"/>
</dbReference>
<proteinExistence type="predicted"/>
<dbReference type="Pfam" id="PF08889">
    <property type="entry name" value="WbqC"/>
    <property type="match status" value="1"/>
</dbReference>
<protein>
    <submittedName>
        <fullName evidence="1">WbqC family protein</fullName>
    </submittedName>
</protein>
<evidence type="ECO:0000313" key="1">
    <source>
        <dbReference type="EMBL" id="MDX7998861.1"/>
    </source>
</evidence>
<sequence>MKLSIMQPYFFPYIGYFSLIAKADKFIIFDTPQFMRKSWIARNRILKLGGGSVYIKVPLMKSPLDTSIKEIKINNDIQWKNQIISQLDIYRKRAPYFKETIELVKHCLSEHHDSISELNENILRKICDYLDIKTEICIYSKFDKIIDNVNSPDEWALNICKSLGANTYINAIGGKSFFNYEKYKEGNVNLFFIEQPLIQYKQIEKEFEPGLSIIDVLMFNKPIEAMNMINASYLTTITSN</sequence>
<accession>A0ABU4SJM6</accession>
<dbReference type="EMBL" id="VCDP01000022">
    <property type="protein sequence ID" value="MDX7998861.1"/>
    <property type="molecule type" value="Genomic_DNA"/>
</dbReference>
<organism evidence="1 2">
    <name type="scientific">Xenorhabdus littoralis</name>
    <dbReference type="NCBI Taxonomy" id="2582835"/>
    <lineage>
        <taxon>Bacteria</taxon>
        <taxon>Pseudomonadati</taxon>
        <taxon>Pseudomonadota</taxon>
        <taxon>Gammaproteobacteria</taxon>
        <taxon>Enterobacterales</taxon>
        <taxon>Morganellaceae</taxon>
        <taxon>Xenorhabdus</taxon>
    </lineage>
</organism>
<comment type="caution">
    <text evidence="1">The sequence shown here is derived from an EMBL/GenBank/DDBJ whole genome shotgun (WGS) entry which is preliminary data.</text>
</comment>
<evidence type="ECO:0000313" key="2">
    <source>
        <dbReference type="Proteomes" id="UP001271640"/>
    </source>
</evidence>
<keyword evidence="2" id="KW-1185">Reference proteome</keyword>
<reference evidence="2" key="1">
    <citation type="journal article" date="2024" name="Toxins">
        <title>Genome Sequence Analysis of Native Xenorhabdus Strains Isolated from Entomopathogenic Nematodes in Argentina.</title>
        <authorList>
            <person name="Palma L."/>
            <person name="Frizzo L."/>
            <person name="Kaiser S."/>
            <person name="Berry C."/>
            <person name="Caballero P."/>
            <person name="Bode H.B."/>
            <person name="Del Valle E.E."/>
        </authorList>
    </citation>
    <scope>NUCLEOTIDE SEQUENCE [LARGE SCALE GENOMIC DNA]</scope>
    <source>
        <strain evidence="2">Reich</strain>
    </source>
</reference>
<name>A0ABU4SJM6_9GAMM</name>
<dbReference type="Proteomes" id="UP001271640">
    <property type="component" value="Unassembled WGS sequence"/>
</dbReference>
<dbReference type="RefSeq" id="WP_319925598.1">
    <property type="nucleotide sequence ID" value="NZ_VCDP01000022.1"/>
</dbReference>